<dbReference type="EMBL" id="KT215850">
    <property type="protein sequence ID" value="APF47492.1"/>
    <property type="molecule type" value="Genomic_DNA"/>
</dbReference>
<dbReference type="Pfam" id="PF00420">
    <property type="entry name" value="Oxidored_q2"/>
    <property type="match status" value="1"/>
</dbReference>
<dbReference type="GO" id="GO:0008137">
    <property type="term" value="F:NADH dehydrogenase (ubiquinone) activity"/>
    <property type="evidence" value="ECO:0007669"/>
    <property type="project" value="UniProtKB-EC"/>
</dbReference>
<geneLocation type="mitochondrion" evidence="12"/>
<proteinExistence type="inferred from homology"/>
<accession>A0A6F8AA32</accession>
<evidence type="ECO:0000313" key="12">
    <source>
        <dbReference type="EMBL" id="APF47492.1"/>
    </source>
</evidence>
<protein>
    <recommendedName>
        <fullName evidence="3">NADH-ubiquinone oxidoreductase chain 4L</fullName>
    </recommendedName>
    <alternativeName>
        <fullName evidence="9">NADH dehydrogenase subunit 4L</fullName>
    </alternativeName>
</protein>
<evidence type="ECO:0000256" key="9">
    <source>
        <dbReference type="ARBA" id="ARBA00031586"/>
    </source>
</evidence>
<dbReference type="AlphaFoldDB" id="A0A6F8AA32"/>
<evidence type="ECO:0000256" key="6">
    <source>
        <dbReference type="ARBA" id="ARBA00022989"/>
    </source>
</evidence>
<keyword evidence="8 11" id="KW-0472">Membrane</keyword>
<evidence type="ECO:0000256" key="1">
    <source>
        <dbReference type="ARBA" id="ARBA00004141"/>
    </source>
</evidence>
<gene>
    <name evidence="12" type="primary">ND4L</name>
</gene>
<keyword evidence="7" id="KW-0520">NAD</keyword>
<keyword evidence="4 11" id="KW-0812">Transmembrane</keyword>
<feature type="transmembrane region" description="Helical" evidence="11">
    <location>
        <begin position="6"/>
        <end position="25"/>
    </location>
</feature>
<evidence type="ECO:0000256" key="5">
    <source>
        <dbReference type="ARBA" id="ARBA00022967"/>
    </source>
</evidence>
<keyword evidence="12" id="KW-0496">Mitochondrion</keyword>
<dbReference type="InterPro" id="IPR039428">
    <property type="entry name" value="NUOK/Mnh_C1-like"/>
</dbReference>
<keyword evidence="5" id="KW-1278">Translocase</keyword>
<feature type="transmembrane region" description="Helical" evidence="11">
    <location>
        <begin position="58"/>
        <end position="82"/>
    </location>
</feature>
<evidence type="ECO:0000256" key="2">
    <source>
        <dbReference type="ARBA" id="ARBA00010519"/>
    </source>
</evidence>
<comment type="catalytic activity">
    <reaction evidence="10">
        <text>a ubiquinone + NADH + 5 H(+)(in) = a ubiquinol + NAD(+) + 4 H(+)(out)</text>
        <dbReference type="Rhea" id="RHEA:29091"/>
        <dbReference type="Rhea" id="RHEA-COMP:9565"/>
        <dbReference type="Rhea" id="RHEA-COMP:9566"/>
        <dbReference type="ChEBI" id="CHEBI:15378"/>
        <dbReference type="ChEBI" id="CHEBI:16389"/>
        <dbReference type="ChEBI" id="CHEBI:17976"/>
        <dbReference type="ChEBI" id="CHEBI:57540"/>
        <dbReference type="ChEBI" id="CHEBI:57945"/>
        <dbReference type="EC" id="7.1.1.2"/>
    </reaction>
</comment>
<comment type="similarity">
    <text evidence="2">Belongs to the complex I subunit 4L family.</text>
</comment>
<organism evidence="12">
    <name type="scientific">Choeras grammatitergitus</name>
    <dbReference type="NCBI Taxonomy" id="1911502"/>
    <lineage>
        <taxon>Eukaryota</taxon>
        <taxon>Metazoa</taxon>
        <taxon>Ecdysozoa</taxon>
        <taxon>Arthropoda</taxon>
        <taxon>Hexapoda</taxon>
        <taxon>Insecta</taxon>
        <taxon>Pterygota</taxon>
        <taxon>Neoptera</taxon>
        <taxon>Endopterygota</taxon>
        <taxon>Hymenoptera</taxon>
        <taxon>Apocrita</taxon>
        <taxon>Ichneumonoidea</taxon>
        <taxon>Braconidae</taxon>
        <taxon>Microgastrinae</taxon>
        <taxon>Choeras</taxon>
    </lineage>
</organism>
<evidence type="ECO:0000256" key="11">
    <source>
        <dbReference type="SAM" id="Phobius"/>
    </source>
</evidence>
<comment type="subcellular location">
    <subcellularLocation>
        <location evidence="1">Membrane</location>
        <topology evidence="1">Multi-pass membrane protein</topology>
    </subcellularLocation>
</comment>
<evidence type="ECO:0000256" key="10">
    <source>
        <dbReference type="ARBA" id="ARBA00049551"/>
    </source>
</evidence>
<evidence type="ECO:0000256" key="4">
    <source>
        <dbReference type="ARBA" id="ARBA00022692"/>
    </source>
</evidence>
<sequence>MYMNWQFNMSFILFIISTLMFSSLYKHLLMSLISLEFMVLNLSYMIYLKLSILKMNLYFISLFWTICVCESILGLTILVFLVRKMGNDYTKLLNLIF</sequence>
<evidence type="ECO:0000256" key="7">
    <source>
        <dbReference type="ARBA" id="ARBA00023027"/>
    </source>
</evidence>
<dbReference type="GO" id="GO:0016020">
    <property type="term" value="C:membrane"/>
    <property type="evidence" value="ECO:0007669"/>
    <property type="project" value="UniProtKB-SubCell"/>
</dbReference>
<keyword evidence="6 11" id="KW-1133">Transmembrane helix</keyword>
<evidence type="ECO:0000256" key="8">
    <source>
        <dbReference type="ARBA" id="ARBA00023136"/>
    </source>
</evidence>
<name>A0A6F8AA32_9HYME</name>
<reference evidence="12" key="1">
    <citation type="submission" date="2015-06" db="EMBL/GenBank/DDBJ databases">
        <title>The phylogeny of Microgastrinae.</title>
        <authorList>
            <person name="Song S.N."/>
            <person name="Chen X.X."/>
        </authorList>
    </citation>
    <scope>NUCLEOTIDE SEQUENCE</scope>
</reference>
<dbReference type="Gene3D" id="1.10.287.3510">
    <property type="match status" value="1"/>
</dbReference>
<evidence type="ECO:0000256" key="3">
    <source>
        <dbReference type="ARBA" id="ARBA00016612"/>
    </source>
</evidence>